<dbReference type="FunFam" id="1.10.260.40:FF:000016">
    <property type="entry name" value="HTH-type transcriptional regulator PuuR"/>
    <property type="match status" value="1"/>
</dbReference>
<dbReference type="InterPro" id="IPR010982">
    <property type="entry name" value="Lambda_DNA-bd_dom_sf"/>
</dbReference>
<evidence type="ECO:0000259" key="2">
    <source>
        <dbReference type="PROSITE" id="PS50943"/>
    </source>
</evidence>
<proteinExistence type="predicted"/>
<dbReference type="RefSeq" id="WP_090539545.1">
    <property type="nucleotide sequence ID" value="NZ_FOYD01000007.1"/>
</dbReference>
<protein>
    <submittedName>
        <fullName evidence="3">Helix-turn-helix</fullName>
    </submittedName>
</protein>
<dbReference type="CDD" id="cd00093">
    <property type="entry name" value="HTH_XRE"/>
    <property type="match status" value="1"/>
</dbReference>
<dbReference type="Gene3D" id="1.10.260.40">
    <property type="entry name" value="lambda repressor-like DNA-binding domains"/>
    <property type="match status" value="1"/>
</dbReference>
<dbReference type="OrthoDB" id="9814751at2"/>
<dbReference type="SUPFAM" id="SSF47413">
    <property type="entry name" value="lambda repressor-like DNA-binding domains"/>
    <property type="match status" value="1"/>
</dbReference>
<dbReference type="InterPro" id="IPR011051">
    <property type="entry name" value="RmlC_Cupin_sf"/>
</dbReference>
<dbReference type="EMBL" id="FOYD01000007">
    <property type="protein sequence ID" value="SFQ85401.1"/>
    <property type="molecule type" value="Genomic_DNA"/>
</dbReference>
<keyword evidence="1" id="KW-0238">DNA-binding</keyword>
<dbReference type="GO" id="GO:0005829">
    <property type="term" value="C:cytosol"/>
    <property type="evidence" value="ECO:0007669"/>
    <property type="project" value="TreeGrafter"/>
</dbReference>
<dbReference type="Pfam" id="PF07883">
    <property type="entry name" value="Cupin_2"/>
    <property type="match status" value="1"/>
</dbReference>
<dbReference type="Pfam" id="PF01381">
    <property type="entry name" value="HTH_3"/>
    <property type="match status" value="1"/>
</dbReference>
<reference evidence="3 4" key="1">
    <citation type="submission" date="2016-10" db="EMBL/GenBank/DDBJ databases">
        <authorList>
            <person name="de Groot N.N."/>
        </authorList>
    </citation>
    <scope>NUCLEOTIDE SEQUENCE [LARGE SCALE GENOMIC DNA]</scope>
    <source>
        <strain evidence="3 4">JCM 18415</strain>
    </source>
</reference>
<evidence type="ECO:0000256" key="1">
    <source>
        <dbReference type="ARBA" id="ARBA00023125"/>
    </source>
</evidence>
<dbReference type="InterPro" id="IPR014710">
    <property type="entry name" value="RmlC-like_jellyroll"/>
</dbReference>
<sequence length="182" mass="20005">MDVGTRLKTIRKLKGLSQRELAKRAGVTNSTISMIEKNSVSPSVSSLKKVLGGIPMSLVEFFSLESAQAQPRKVVYRADELLDIGSNQVIMQLVGKDHPGRSISFLREVYPPAADTGPDMLRHEGEEAGMVVRGRLELTVGDEVHVLDAGDSYYFESSLPHRFNNPFDEPCELISATTPANF</sequence>
<dbReference type="SMART" id="SM00530">
    <property type="entry name" value="HTH_XRE"/>
    <property type="match status" value="1"/>
</dbReference>
<feature type="domain" description="HTH cro/C1-type" evidence="2">
    <location>
        <begin position="7"/>
        <end position="61"/>
    </location>
</feature>
<organism evidence="3 4">
    <name type="scientific">Halopseudomonas formosensis</name>
    <dbReference type="NCBI Taxonomy" id="1002526"/>
    <lineage>
        <taxon>Bacteria</taxon>
        <taxon>Pseudomonadati</taxon>
        <taxon>Pseudomonadota</taxon>
        <taxon>Gammaproteobacteria</taxon>
        <taxon>Pseudomonadales</taxon>
        <taxon>Pseudomonadaceae</taxon>
        <taxon>Halopseudomonas</taxon>
    </lineage>
</organism>
<accession>A0A1I6BWU3</accession>
<name>A0A1I6BWU3_9GAMM</name>
<dbReference type="STRING" id="1002526.SAMN05216578_107129"/>
<dbReference type="Proteomes" id="UP000242815">
    <property type="component" value="Unassembled WGS sequence"/>
</dbReference>
<dbReference type="SUPFAM" id="SSF51182">
    <property type="entry name" value="RmlC-like cupins"/>
    <property type="match status" value="1"/>
</dbReference>
<dbReference type="PROSITE" id="PS50943">
    <property type="entry name" value="HTH_CROC1"/>
    <property type="match status" value="1"/>
</dbReference>
<dbReference type="Gene3D" id="2.60.120.10">
    <property type="entry name" value="Jelly Rolls"/>
    <property type="match status" value="1"/>
</dbReference>
<dbReference type="CDD" id="cd02209">
    <property type="entry name" value="cupin_XRE_C"/>
    <property type="match status" value="1"/>
</dbReference>
<dbReference type="AlphaFoldDB" id="A0A1I6BWU3"/>
<evidence type="ECO:0000313" key="3">
    <source>
        <dbReference type="EMBL" id="SFQ85401.1"/>
    </source>
</evidence>
<gene>
    <name evidence="3" type="ORF">SAMN05216578_107129</name>
</gene>
<dbReference type="InterPro" id="IPR050807">
    <property type="entry name" value="TransReg_Diox_bact_type"/>
</dbReference>
<dbReference type="PANTHER" id="PTHR46797:SF11">
    <property type="entry name" value="HTH-TYPE TRANSCRIPTIONAL REGULATOR PUUR"/>
    <property type="match status" value="1"/>
</dbReference>
<dbReference type="GO" id="GO:0003700">
    <property type="term" value="F:DNA-binding transcription factor activity"/>
    <property type="evidence" value="ECO:0007669"/>
    <property type="project" value="TreeGrafter"/>
</dbReference>
<dbReference type="GO" id="GO:0003677">
    <property type="term" value="F:DNA binding"/>
    <property type="evidence" value="ECO:0007669"/>
    <property type="project" value="UniProtKB-KW"/>
</dbReference>
<dbReference type="InterPro" id="IPR001387">
    <property type="entry name" value="Cro/C1-type_HTH"/>
</dbReference>
<dbReference type="InterPro" id="IPR013096">
    <property type="entry name" value="Cupin_2"/>
</dbReference>
<evidence type="ECO:0000313" key="4">
    <source>
        <dbReference type="Proteomes" id="UP000242815"/>
    </source>
</evidence>
<dbReference type="PANTHER" id="PTHR46797">
    <property type="entry name" value="HTH-TYPE TRANSCRIPTIONAL REGULATOR"/>
    <property type="match status" value="1"/>
</dbReference>